<name>A0A165QIN2_EXIGL</name>
<gene>
    <name evidence="1" type="ORF">EXIGLDRAFT_155390</name>
</gene>
<dbReference type="InParanoid" id="A0A165QIN2"/>
<dbReference type="Proteomes" id="UP000077266">
    <property type="component" value="Unassembled WGS sequence"/>
</dbReference>
<organism evidence="1 2">
    <name type="scientific">Exidia glandulosa HHB12029</name>
    <dbReference type="NCBI Taxonomy" id="1314781"/>
    <lineage>
        <taxon>Eukaryota</taxon>
        <taxon>Fungi</taxon>
        <taxon>Dikarya</taxon>
        <taxon>Basidiomycota</taxon>
        <taxon>Agaricomycotina</taxon>
        <taxon>Agaricomycetes</taxon>
        <taxon>Auriculariales</taxon>
        <taxon>Exidiaceae</taxon>
        <taxon>Exidia</taxon>
    </lineage>
</organism>
<reference evidence="1 2" key="1">
    <citation type="journal article" date="2016" name="Mol. Biol. Evol.">
        <title>Comparative Genomics of Early-Diverging Mushroom-Forming Fungi Provides Insights into the Origins of Lignocellulose Decay Capabilities.</title>
        <authorList>
            <person name="Nagy L.G."/>
            <person name="Riley R."/>
            <person name="Tritt A."/>
            <person name="Adam C."/>
            <person name="Daum C."/>
            <person name="Floudas D."/>
            <person name="Sun H."/>
            <person name="Yadav J.S."/>
            <person name="Pangilinan J."/>
            <person name="Larsson K.H."/>
            <person name="Matsuura K."/>
            <person name="Barry K."/>
            <person name="Labutti K."/>
            <person name="Kuo R."/>
            <person name="Ohm R.A."/>
            <person name="Bhattacharya S.S."/>
            <person name="Shirouzu T."/>
            <person name="Yoshinaga Y."/>
            <person name="Martin F.M."/>
            <person name="Grigoriev I.V."/>
            <person name="Hibbett D.S."/>
        </authorList>
    </citation>
    <scope>NUCLEOTIDE SEQUENCE [LARGE SCALE GENOMIC DNA]</scope>
    <source>
        <strain evidence="1 2">HHB12029</strain>
    </source>
</reference>
<sequence>MRRSDLATLARDIGHIKCSTTPCWRTQDALSSSDRHVFLPSLHDEACDGPMRVQTSTSSLPDLARNVDIIAFTRRGWFLVFAVVLAFEARFDRH</sequence>
<dbReference type="EMBL" id="KV425883">
    <property type="protein sequence ID" value="KZW03677.1"/>
    <property type="molecule type" value="Genomic_DNA"/>
</dbReference>
<protein>
    <submittedName>
        <fullName evidence="1">Uncharacterized protein</fullName>
    </submittedName>
</protein>
<evidence type="ECO:0000313" key="2">
    <source>
        <dbReference type="Proteomes" id="UP000077266"/>
    </source>
</evidence>
<proteinExistence type="predicted"/>
<accession>A0A165QIN2</accession>
<evidence type="ECO:0000313" key="1">
    <source>
        <dbReference type="EMBL" id="KZW03677.1"/>
    </source>
</evidence>
<dbReference type="AlphaFoldDB" id="A0A165QIN2"/>
<keyword evidence="2" id="KW-1185">Reference proteome</keyword>